<accession>A0A0A8YHY5</accession>
<dbReference type="AlphaFoldDB" id="A0A0A8YHY5"/>
<sequence>MMFQTFHITYCKLTLDSQFFYSHEVEVHDMSNDLGAPSQLHHVISSICFFI</sequence>
<evidence type="ECO:0000313" key="1">
    <source>
        <dbReference type="EMBL" id="JAD22427.1"/>
    </source>
</evidence>
<proteinExistence type="predicted"/>
<reference evidence="1" key="1">
    <citation type="submission" date="2014-09" db="EMBL/GenBank/DDBJ databases">
        <authorList>
            <person name="Magalhaes I.L.F."/>
            <person name="Oliveira U."/>
            <person name="Santos F.R."/>
            <person name="Vidigal T.H.D.A."/>
            <person name="Brescovit A.D."/>
            <person name="Santos A.J."/>
        </authorList>
    </citation>
    <scope>NUCLEOTIDE SEQUENCE</scope>
    <source>
        <tissue evidence="1">Shoot tissue taken approximately 20 cm above the soil surface</tissue>
    </source>
</reference>
<dbReference type="EMBL" id="GBRH01275468">
    <property type="protein sequence ID" value="JAD22427.1"/>
    <property type="molecule type" value="Transcribed_RNA"/>
</dbReference>
<organism evidence="1">
    <name type="scientific">Arundo donax</name>
    <name type="common">Giant reed</name>
    <name type="synonym">Donax arundinaceus</name>
    <dbReference type="NCBI Taxonomy" id="35708"/>
    <lineage>
        <taxon>Eukaryota</taxon>
        <taxon>Viridiplantae</taxon>
        <taxon>Streptophyta</taxon>
        <taxon>Embryophyta</taxon>
        <taxon>Tracheophyta</taxon>
        <taxon>Spermatophyta</taxon>
        <taxon>Magnoliopsida</taxon>
        <taxon>Liliopsida</taxon>
        <taxon>Poales</taxon>
        <taxon>Poaceae</taxon>
        <taxon>PACMAD clade</taxon>
        <taxon>Arundinoideae</taxon>
        <taxon>Arundineae</taxon>
        <taxon>Arundo</taxon>
    </lineage>
</organism>
<reference evidence="1" key="2">
    <citation type="journal article" date="2015" name="Data Brief">
        <title>Shoot transcriptome of the giant reed, Arundo donax.</title>
        <authorList>
            <person name="Barrero R.A."/>
            <person name="Guerrero F.D."/>
            <person name="Moolhuijzen P."/>
            <person name="Goolsby J.A."/>
            <person name="Tidwell J."/>
            <person name="Bellgard S.E."/>
            <person name="Bellgard M.I."/>
        </authorList>
    </citation>
    <scope>NUCLEOTIDE SEQUENCE</scope>
    <source>
        <tissue evidence="1">Shoot tissue taken approximately 20 cm above the soil surface</tissue>
    </source>
</reference>
<name>A0A0A8YHY5_ARUDO</name>
<protein>
    <submittedName>
        <fullName evidence="1">Uncharacterized protein</fullName>
    </submittedName>
</protein>